<evidence type="ECO:0000256" key="2">
    <source>
        <dbReference type="ARBA" id="ARBA00021483"/>
    </source>
</evidence>
<evidence type="ECO:0000313" key="5">
    <source>
        <dbReference type="EMBL" id="SKA31536.1"/>
    </source>
</evidence>
<dbReference type="SUPFAM" id="SSF50341">
    <property type="entry name" value="CheW-like"/>
    <property type="match status" value="3"/>
</dbReference>
<feature type="domain" description="CheW-like" evidence="4">
    <location>
        <begin position="374"/>
        <end position="516"/>
    </location>
</feature>
<reference evidence="5 6" key="1">
    <citation type="submission" date="2017-02" db="EMBL/GenBank/DDBJ databases">
        <authorList>
            <person name="Peterson S.W."/>
        </authorList>
    </citation>
    <scope>NUCLEOTIDE SEQUENCE [LARGE SCALE GENOMIC DNA]</scope>
    <source>
        <strain evidence="5 6">USBA 369</strain>
    </source>
</reference>
<evidence type="ECO:0000256" key="1">
    <source>
        <dbReference type="ARBA" id="ARBA00004496"/>
    </source>
</evidence>
<feature type="domain" description="CheW-like" evidence="4">
    <location>
        <begin position="197"/>
        <end position="345"/>
    </location>
</feature>
<dbReference type="Proteomes" id="UP000190135">
    <property type="component" value="Unassembled WGS sequence"/>
</dbReference>
<comment type="subcellular location">
    <subcellularLocation>
        <location evidence="1">Cytoplasm</location>
    </subcellularLocation>
</comment>
<sequence length="530" mass="58063">MSEITAQDTTLGSVSAKMCEGGCEFVTFFIKAETFAVPLRQVKEIIRMPALMNLPLAPRSLQGITNLRGAVLPVLNLRRAFGIEDVGSDDATRVVVLDIGRPVGIVVDRMSAVETVDPTLIEGTERIRSQVDSELIKGVIRQRPAGAGEAQMTMILDIEEVVARECAAPTTTQANRAPDQALMETAAAARETASEDVRQFVSFVVDRQEYALPIEDVQEIVHVPATIAAVPNAPAAVVGMVTLRDRLLPILSLRRLLGLSEKPVSEEDRVIVVSPADTGHTTTVGLVTDAVREVLRIGSSVIDAMPPMLVRGETLNEIVSVCRLDGGKRLVSILDATAVVDKRDVREVVANHTKTPEQADEAMERNLARATADEEQVVIFKLADEEFGVAIDAVQEIVRLPERLIRVPKAPSFIEGIINLRGTIVPLVDQRRRFGLAPMERNERQRVVVFTMKGVRSAFIVDSVVEVRRIPRSLINDAPEMSEAQSKLIRRVANLAEQRRMIQLLDVDQLLDTRESRLLQTAVDGEQAAA</sequence>
<dbReference type="PANTHER" id="PTHR22617:SF45">
    <property type="entry name" value="CHEMOTAXIS PROTEIN CHEW"/>
    <property type="match status" value="1"/>
</dbReference>
<organism evidence="5 6">
    <name type="scientific">Consotaella salsifontis</name>
    <dbReference type="NCBI Taxonomy" id="1365950"/>
    <lineage>
        <taxon>Bacteria</taxon>
        <taxon>Pseudomonadati</taxon>
        <taxon>Pseudomonadota</taxon>
        <taxon>Alphaproteobacteria</taxon>
        <taxon>Hyphomicrobiales</taxon>
        <taxon>Aurantimonadaceae</taxon>
        <taxon>Consotaella</taxon>
    </lineage>
</organism>
<dbReference type="GO" id="GO:0005829">
    <property type="term" value="C:cytosol"/>
    <property type="evidence" value="ECO:0007669"/>
    <property type="project" value="TreeGrafter"/>
</dbReference>
<dbReference type="GO" id="GO:0006935">
    <property type="term" value="P:chemotaxis"/>
    <property type="evidence" value="ECO:0007669"/>
    <property type="project" value="InterPro"/>
</dbReference>
<feature type="domain" description="CheW-like" evidence="4">
    <location>
        <begin position="22"/>
        <end position="167"/>
    </location>
</feature>
<protein>
    <recommendedName>
        <fullName evidence="2">Chemotaxis protein CheW</fullName>
    </recommendedName>
</protein>
<name>A0A1T4STQ4_9HYPH</name>
<dbReference type="EMBL" id="FUXL01000014">
    <property type="protein sequence ID" value="SKA31536.1"/>
    <property type="molecule type" value="Genomic_DNA"/>
</dbReference>
<dbReference type="InterPro" id="IPR036061">
    <property type="entry name" value="CheW-like_dom_sf"/>
</dbReference>
<dbReference type="PANTHER" id="PTHR22617">
    <property type="entry name" value="CHEMOTAXIS SENSOR HISTIDINE KINASE-RELATED"/>
    <property type="match status" value="1"/>
</dbReference>
<dbReference type="InterPro" id="IPR002545">
    <property type="entry name" value="CheW-lke_dom"/>
</dbReference>
<dbReference type="SMART" id="SM00260">
    <property type="entry name" value="CheW"/>
    <property type="match status" value="3"/>
</dbReference>
<gene>
    <name evidence="5" type="ORF">SAMN05428963_11422</name>
</gene>
<dbReference type="Gene3D" id="2.30.30.40">
    <property type="entry name" value="SH3 Domains"/>
    <property type="match status" value="3"/>
</dbReference>
<proteinExistence type="predicted"/>
<keyword evidence="3" id="KW-0963">Cytoplasm</keyword>
<evidence type="ECO:0000259" key="4">
    <source>
        <dbReference type="PROSITE" id="PS50851"/>
    </source>
</evidence>
<dbReference type="InterPro" id="IPR039315">
    <property type="entry name" value="CheW"/>
</dbReference>
<dbReference type="RefSeq" id="WP_078709652.1">
    <property type="nucleotide sequence ID" value="NZ_FUXL01000014.1"/>
</dbReference>
<dbReference type="GO" id="GO:0007165">
    <property type="term" value="P:signal transduction"/>
    <property type="evidence" value="ECO:0007669"/>
    <property type="project" value="InterPro"/>
</dbReference>
<evidence type="ECO:0000256" key="3">
    <source>
        <dbReference type="ARBA" id="ARBA00022490"/>
    </source>
</evidence>
<evidence type="ECO:0000313" key="6">
    <source>
        <dbReference type="Proteomes" id="UP000190135"/>
    </source>
</evidence>
<accession>A0A1T4STQ4</accession>
<dbReference type="AlphaFoldDB" id="A0A1T4STQ4"/>
<dbReference type="STRING" id="1365950.SAMN05428963_11422"/>
<keyword evidence="6" id="KW-1185">Reference proteome</keyword>
<dbReference type="Gene3D" id="2.40.50.180">
    <property type="entry name" value="CheA-289, Domain 4"/>
    <property type="match status" value="3"/>
</dbReference>
<dbReference type="PROSITE" id="PS50851">
    <property type="entry name" value="CHEW"/>
    <property type="match status" value="3"/>
</dbReference>
<dbReference type="Pfam" id="PF01584">
    <property type="entry name" value="CheW"/>
    <property type="match status" value="3"/>
</dbReference>